<dbReference type="AlphaFoldDB" id="A0A8J4WQ63"/>
<protein>
    <recommendedName>
        <fullName evidence="4">DUF4201 domain-containing protein</fullName>
    </recommendedName>
</protein>
<dbReference type="Proteomes" id="UP000748531">
    <property type="component" value="Unassembled WGS sequence"/>
</dbReference>
<dbReference type="OrthoDB" id="10259713at2759"/>
<evidence type="ECO:0000313" key="3">
    <source>
        <dbReference type="Proteomes" id="UP000748531"/>
    </source>
</evidence>
<keyword evidence="3" id="KW-1185">Reference proteome</keyword>
<feature type="coiled-coil region" evidence="1">
    <location>
        <begin position="277"/>
        <end position="311"/>
    </location>
</feature>
<dbReference type="EMBL" id="LUCH01004023">
    <property type="protein sequence ID" value="KAF5399475.1"/>
    <property type="molecule type" value="Genomic_DNA"/>
</dbReference>
<accession>A0A8J4WQ63</accession>
<sequence length="383" mass="45305">MSEGRDTVSTVKPTDYQQLESTASSLLNMSRSRQLTNAERAALLDSTRILIEVRLLENCIYERYLARIKPEFMYLIAPPLSFMSPGLRKKSIRRSVVVDRLTRLTAEQRCIVAQSELEEYKKDIERLALEGRMALDQEKTSLEAANMRAEEIQKSRAMFDKYVTSILDSPKERTEIENRDFDAILRFHRAYLRRMDTQLANLRIENDSLHRDYRRFNKYLRERDDYGESLDAIDLEHMKIRCRQSTYEMQRLEVVGLEVKAALVRVTQTLATQKHQLNQEMATNKKLYAELNQIENMNLRLKAEIIKNNQQWNEEQMIYDTLKRVLFIYKVPDTKAYIQSVTEAIKLTRQKALLDRKKYAAQILLKRHRKIWSNLKRRQLNSS</sequence>
<proteinExistence type="predicted"/>
<organism evidence="2 3">
    <name type="scientific">Paragonimus heterotremus</name>
    <dbReference type="NCBI Taxonomy" id="100268"/>
    <lineage>
        <taxon>Eukaryota</taxon>
        <taxon>Metazoa</taxon>
        <taxon>Spiralia</taxon>
        <taxon>Lophotrochozoa</taxon>
        <taxon>Platyhelminthes</taxon>
        <taxon>Trematoda</taxon>
        <taxon>Digenea</taxon>
        <taxon>Plagiorchiida</taxon>
        <taxon>Troglotremata</taxon>
        <taxon>Troglotrematidae</taxon>
        <taxon>Paragonimus</taxon>
    </lineage>
</organism>
<evidence type="ECO:0000313" key="2">
    <source>
        <dbReference type="EMBL" id="KAF5399475.1"/>
    </source>
</evidence>
<reference evidence="2" key="1">
    <citation type="submission" date="2019-05" db="EMBL/GenBank/DDBJ databases">
        <title>Annotation for the trematode Paragonimus heterotremus.</title>
        <authorList>
            <person name="Choi Y.-J."/>
        </authorList>
    </citation>
    <scope>NUCLEOTIDE SEQUENCE</scope>
    <source>
        <strain evidence="2">LC</strain>
    </source>
</reference>
<comment type="caution">
    <text evidence="2">The sequence shown here is derived from an EMBL/GenBank/DDBJ whole genome shotgun (WGS) entry which is preliminary data.</text>
</comment>
<feature type="coiled-coil region" evidence="1">
    <location>
        <begin position="110"/>
        <end position="155"/>
    </location>
</feature>
<evidence type="ECO:0008006" key="4">
    <source>
        <dbReference type="Google" id="ProtNLM"/>
    </source>
</evidence>
<gene>
    <name evidence="2" type="ORF">PHET_07339</name>
</gene>
<evidence type="ECO:0000256" key="1">
    <source>
        <dbReference type="SAM" id="Coils"/>
    </source>
</evidence>
<name>A0A8J4WQ63_9TREM</name>
<keyword evidence="1" id="KW-0175">Coiled coil</keyword>